<dbReference type="PANTHER" id="PTHR46405">
    <property type="entry name" value="OS05G0141500 PROTEIN"/>
    <property type="match status" value="1"/>
</dbReference>
<comment type="caution">
    <text evidence="3">The sequence shown here is derived from an EMBL/GenBank/DDBJ whole genome shotgun (WGS) entry which is preliminary data.</text>
</comment>
<name>A0ABQ7MG09_BRACM</name>
<evidence type="ECO:0000313" key="4">
    <source>
        <dbReference type="Proteomes" id="UP000823674"/>
    </source>
</evidence>
<feature type="domain" description="RING-type" evidence="2">
    <location>
        <begin position="76"/>
        <end position="120"/>
    </location>
</feature>
<keyword evidence="1" id="KW-0479">Metal-binding</keyword>
<reference evidence="3 4" key="1">
    <citation type="submission" date="2021-03" db="EMBL/GenBank/DDBJ databases">
        <authorList>
            <person name="King G.J."/>
            <person name="Bancroft I."/>
            <person name="Baten A."/>
            <person name="Bloomfield J."/>
            <person name="Borpatragohain P."/>
            <person name="He Z."/>
            <person name="Irish N."/>
            <person name="Irwin J."/>
            <person name="Liu K."/>
            <person name="Mauleon R.P."/>
            <person name="Moore J."/>
            <person name="Morris R."/>
            <person name="Ostergaard L."/>
            <person name="Wang B."/>
            <person name="Wells R."/>
        </authorList>
    </citation>
    <scope>NUCLEOTIDE SEQUENCE [LARGE SCALE GENOMIC DNA]</scope>
    <source>
        <strain evidence="3">R-o-18</strain>
        <tissue evidence="3">Leaf</tissue>
    </source>
</reference>
<evidence type="ECO:0000259" key="2">
    <source>
        <dbReference type="PROSITE" id="PS50089"/>
    </source>
</evidence>
<dbReference type="Gene3D" id="3.30.40.10">
    <property type="entry name" value="Zinc/RING finger domain, C3HC4 (zinc finger)"/>
    <property type="match status" value="1"/>
</dbReference>
<dbReference type="PANTHER" id="PTHR46405:SF7">
    <property type="entry name" value="MND1-INTERACTING PROTEIN 1"/>
    <property type="match status" value="1"/>
</dbReference>
<keyword evidence="1" id="KW-0862">Zinc</keyword>
<accession>A0ABQ7MG09</accession>
<dbReference type="Proteomes" id="UP000823674">
    <property type="component" value="Chromosome A05"/>
</dbReference>
<dbReference type="PROSITE" id="PS50089">
    <property type="entry name" value="ZF_RING_2"/>
    <property type="match status" value="1"/>
</dbReference>
<evidence type="ECO:0000256" key="1">
    <source>
        <dbReference type="PROSITE-ProRule" id="PRU00175"/>
    </source>
</evidence>
<dbReference type="EMBL" id="JADBGQ010000005">
    <property type="protein sequence ID" value="KAG5397684.1"/>
    <property type="molecule type" value="Genomic_DNA"/>
</dbReference>
<sequence>MFKEAVGVEKQKLKLQDEIIAEKEKTKALLNALAQITQDKKEIEKPEKGENIAKLLEEQDKLEGSYESEANNDRECIICMKDEVSVVFYPCAHQVMCSCSDSFFSGNNNGGNKVTCPCCRSLVQQRIHIFGATS</sequence>
<proteinExistence type="predicted"/>
<keyword evidence="4" id="KW-1185">Reference proteome</keyword>
<organism evidence="3 4">
    <name type="scientific">Brassica rapa subsp. trilocularis</name>
    <dbReference type="NCBI Taxonomy" id="1813537"/>
    <lineage>
        <taxon>Eukaryota</taxon>
        <taxon>Viridiplantae</taxon>
        <taxon>Streptophyta</taxon>
        <taxon>Embryophyta</taxon>
        <taxon>Tracheophyta</taxon>
        <taxon>Spermatophyta</taxon>
        <taxon>Magnoliopsida</taxon>
        <taxon>eudicotyledons</taxon>
        <taxon>Gunneridae</taxon>
        <taxon>Pentapetalae</taxon>
        <taxon>rosids</taxon>
        <taxon>malvids</taxon>
        <taxon>Brassicales</taxon>
        <taxon>Brassicaceae</taxon>
        <taxon>Brassiceae</taxon>
        <taxon>Brassica</taxon>
    </lineage>
</organism>
<keyword evidence="1" id="KW-0863">Zinc-finger</keyword>
<evidence type="ECO:0000313" key="3">
    <source>
        <dbReference type="EMBL" id="KAG5397684.1"/>
    </source>
</evidence>
<gene>
    <name evidence="3" type="primary">A05g506140.1_BraROA</name>
    <name evidence="3" type="ORF">IGI04_019498</name>
</gene>
<dbReference type="InterPro" id="IPR001841">
    <property type="entry name" value="Znf_RING"/>
</dbReference>
<dbReference type="SUPFAM" id="SSF57850">
    <property type="entry name" value="RING/U-box"/>
    <property type="match status" value="1"/>
</dbReference>
<dbReference type="InterPro" id="IPR013083">
    <property type="entry name" value="Znf_RING/FYVE/PHD"/>
</dbReference>
<protein>
    <recommendedName>
        <fullName evidence="2">RING-type domain-containing protein</fullName>
    </recommendedName>
</protein>
<dbReference type="InterPro" id="IPR046934">
    <property type="entry name" value="PIR2-like"/>
</dbReference>
<dbReference type="Pfam" id="PF13920">
    <property type="entry name" value="zf-C3HC4_3"/>
    <property type="match status" value="1"/>
</dbReference>